<name>A0A7C0ZAU7_UNCW3</name>
<protein>
    <submittedName>
        <fullName evidence="1">Glycosyltransferase family 1 protein</fullName>
    </submittedName>
</protein>
<evidence type="ECO:0000313" key="1">
    <source>
        <dbReference type="EMBL" id="HDI83830.1"/>
    </source>
</evidence>
<sequence length="348" mass="40416">MRILHIASENISGVPLTLVRAHQRQGHYSRLITFFKSPRGHGDDIVLGLPLSNTGSLKTIKKILKVGTYTTGGKPEKLKVWKPSPLERIILPVRDRVWMWKIKPYLDFIMDFDVYFLGGGTGILRSGKIIRELKNMGRHIRIIYFGSDLRTRGIFPHIEELAEKIYTVELDHTLLHKGVEYIFFPFDVWRFNTRKEEDDVVTICHAPTNRYLKGTDYLIKAYTEMRDKYPVELLIMENMPHHEVLRLKYERCDILVDQLTDLGGYGYGINSLEALSMGIPCVTYLNPFYENFIPDHPFINANPDNLKDVLVKLVNEPELRREKGLYGRIWVEKYHDATKVSQKILEGL</sequence>
<accession>A0A7C0ZAU7</accession>
<gene>
    <name evidence="1" type="ORF">ENF18_08595</name>
</gene>
<dbReference type="AlphaFoldDB" id="A0A7C0ZAU7"/>
<dbReference type="Gene3D" id="3.40.50.2000">
    <property type="entry name" value="Glycogen Phosphorylase B"/>
    <property type="match status" value="1"/>
</dbReference>
<proteinExistence type="predicted"/>
<reference evidence="1" key="1">
    <citation type="journal article" date="2020" name="mSystems">
        <title>Genome- and Community-Level Interaction Insights into Carbon Utilization and Element Cycling Functions of Hydrothermarchaeota in Hydrothermal Sediment.</title>
        <authorList>
            <person name="Zhou Z."/>
            <person name="Liu Y."/>
            <person name="Xu W."/>
            <person name="Pan J."/>
            <person name="Luo Z.H."/>
            <person name="Li M."/>
        </authorList>
    </citation>
    <scope>NUCLEOTIDE SEQUENCE [LARGE SCALE GENOMIC DNA]</scope>
    <source>
        <strain evidence="1">HyVt-102</strain>
    </source>
</reference>
<comment type="caution">
    <text evidence="1">The sequence shown here is derived from an EMBL/GenBank/DDBJ whole genome shotgun (WGS) entry which is preliminary data.</text>
</comment>
<organism evidence="1">
    <name type="scientific">candidate division WOR-3 bacterium</name>
    <dbReference type="NCBI Taxonomy" id="2052148"/>
    <lineage>
        <taxon>Bacteria</taxon>
        <taxon>Bacteria division WOR-3</taxon>
    </lineage>
</organism>
<dbReference type="Proteomes" id="UP000885847">
    <property type="component" value="Unassembled WGS sequence"/>
</dbReference>
<dbReference type="EMBL" id="DQWE01000400">
    <property type="protein sequence ID" value="HDI83830.1"/>
    <property type="molecule type" value="Genomic_DNA"/>
</dbReference>
<dbReference type="SUPFAM" id="SSF53756">
    <property type="entry name" value="UDP-Glycosyltransferase/glycogen phosphorylase"/>
    <property type="match status" value="1"/>
</dbReference>